<feature type="transmembrane region" description="Helical" evidence="1">
    <location>
        <begin position="104"/>
        <end position="126"/>
    </location>
</feature>
<gene>
    <name evidence="3" type="ORF">BOX15_Mlig025406g2</name>
    <name evidence="2" type="ORF">BOX15_Mlig025406g3</name>
</gene>
<protein>
    <recommendedName>
        <fullName evidence="5">MARVEL domain-containing protein</fullName>
    </recommendedName>
</protein>
<evidence type="ECO:0000313" key="3">
    <source>
        <dbReference type="EMBL" id="PAA62196.1"/>
    </source>
</evidence>
<keyword evidence="1" id="KW-0472">Membrane</keyword>
<name>A0A267EL81_9PLAT</name>
<feature type="transmembrane region" description="Helical" evidence="1">
    <location>
        <begin position="12"/>
        <end position="34"/>
    </location>
</feature>
<comment type="caution">
    <text evidence="3">The sequence shown here is derived from an EMBL/GenBank/DDBJ whole genome shotgun (WGS) entry which is preliminary data.</text>
</comment>
<dbReference type="Proteomes" id="UP000215902">
    <property type="component" value="Unassembled WGS sequence"/>
</dbReference>
<evidence type="ECO:0008006" key="5">
    <source>
        <dbReference type="Google" id="ProtNLM"/>
    </source>
</evidence>
<dbReference type="EMBL" id="NIVC01003458">
    <property type="protein sequence ID" value="PAA51344.1"/>
    <property type="molecule type" value="Genomic_DNA"/>
</dbReference>
<evidence type="ECO:0000313" key="2">
    <source>
        <dbReference type="EMBL" id="PAA51344.1"/>
    </source>
</evidence>
<evidence type="ECO:0000313" key="4">
    <source>
        <dbReference type="Proteomes" id="UP000215902"/>
    </source>
</evidence>
<dbReference type="AlphaFoldDB" id="A0A267EL81"/>
<feature type="transmembrane region" description="Helical" evidence="1">
    <location>
        <begin position="138"/>
        <end position="158"/>
    </location>
</feature>
<organism evidence="3 4">
    <name type="scientific">Macrostomum lignano</name>
    <dbReference type="NCBI Taxonomy" id="282301"/>
    <lineage>
        <taxon>Eukaryota</taxon>
        <taxon>Metazoa</taxon>
        <taxon>Spiralia</taxon>
        <taxon>Lophotrochozoa</taxon>
        <taxon>Platyhelminthes</taxon>
        <taxon>Rhabditophora</taxon>
        <taxon>Macrostomorpha</taxon>
        <taxon>Macrostomida</taxon>
        <taxon>Macrostomidae</taxon>
        <taxon>Macrostomum</taxon>
    </lineage>
</organism>
<dbReference type="EMBL" id="NIVC01001965">
    <property type="protein sequence ID" value="PAA62196.1"/>
    <property type="molecule type" value="Genomic_DNA"/>
</dbReference>
<proteinExistence type="predicted"/>
<keyword evidence="4" id="KW-1185">Reference proteome</keyword>
<feature type="transmembrane region" description="Helical" evidence="1">
    <location>
        <begin position="63"/>
        <end position="92"/>
    </location>
</feature>
<keyword evidence="1" id="KW-1133">Transmembrane helix</keyword>
<accession>A0A267EL81</accession>
<reference evidence="3 4" key="1">
    <citation type="submission" date="2017-06" db="EMBL/GenBank/DDBJ databases">
        <title>A platform for efficient transgenesis in Macrostomum lignano, a flatworm model organism for stem cell research.</title>
        <authorList>
            <person name="Berezikov E."/>
        </authorList>
    </citation>
    <scope>NUCLEOTIDE SEQUENCE [LARGE SCALE GENOMIC DNA]</scope>
    <source>
        <strain evidence="3">DV1</strain>
        <tissue evidence="3">Whole organism</tissue>
    </source>
</reference>
<sequence length="180" mass="20062">MGAGVRSAKSRLLRWLLVAGCIGCFTSTVAAAALDFWRMGECSTNASCKWHRGLPWVYDNGTAFAVIVLLLIVLSLLLLLAVLLAVLLELLVPRLKLNKQLMMTIFALFIAAGGSYLLTWILYLIWSDYQTGYPSFAFWFWLSSGLTLFLCAPVQLLAMRWDAERAAKAGLRQSQPQKLQ</sequence>
<evidence type="ECO:0000256" key="1">
    <source>
        <dbReference type="SAM" id="Phobius"/>
    </source>
</evidence>
<keyword evidence="1" id="KW-0812">Transmembrane</keyword>